<dbReference type="Gene3D" id="3.40.605.10">
    <property type="entry name" value="Aldehyde Dehydrogenase, Chain A, domain 1"/>
    <property type="match status" value="1"/>
</dbReference>
<dbReference type="EC" id="1.2.1.27" evidence="1"/>
<sequence>MTTIEHWIDGRFTAGVSTRRAPVYQPATGRQQHEVLLGEPDDVDAAVTAATAAFEGWREESLSRRTRVLFAFRELVNARAGRLAEIVSDEHGKVLSDAAGEVQRGLEVIEFACGIPSLVQGAYSDQASAGVDVFGFREPLGVCAGITPFNFPAMVPMWMHPIAIACGNTFVLKPSERDPSASGFVAELWREAGLPDGVFNVVHGDRVAVDAILAHPGIAAVSFVGSTPVARYLHQQASLAGKRVQALGGAKNHAVVLPDADLDFAADHLAASAFGSAGQRCMAISAAVAVGSAADELVDRVSRKAGEVVVGPGRDPASEMGPVITAAAKERIENLVAAGERQGATVTVDGRGVKVPGYENGFFVGPTVLDRVGATMDVYREEVFGPVLSVLRASDVDEAITMINNNPYGNGTALFTASGAAARRFQRGVRVGMIGINVPIPVPMAYHSFGGWKDSLFGQSHIYGPEGVAFYTRAKVVTQRWPGEDALSGASLHFPTAR</sequence>
<reference evidence="5 6" key="1">
    <citation type="submission" date="2023-06" db="EMBL/GenBank/DDBJ databases">
        <authorList>
            <person name="Yushchuk O."/>
            <person name="Binda E."/>
            <person name="Ruckert-Reed C."/>
            <person name="Fedorenko V."/>
            <person name="Kalinowski J."/>
            <person name="Marinelli F."/>
        </authorList>
    </citation>
    <scope>NUCLEOTIDE SEQUENCE [LARGE SCALE GENOMIC DNA]</scope>
    <source>
        <strain evidence="5 6">NRRL 3884</strain>
    </source>
</reference>
<dbReference type="Proteomes" id="UP001240150">
    <property type="component" value="Chromosome"/>
</dbReference>
<evidence type="ECO:0000256" key="1">
    <source>
        <dbReference type="ARBA" id="ARBA00013048"/>
    </source>
</evidence>
<dbReference type="NCBIfam" id="TIGR01722">
    <property type="entry name" value="MMSDH"/>
    <property type="match status" value="1"/>
</dbReference>
<dbReference type="InterPro" id="IPR016161">
    <property type="entry name" value="Ald_DH/histidinol_DH"/>
</dbReference>
<dbReference type="PANTHER" id="PTHR43866:SF4">
    <property type="entry name" value="MALONATE-SEMIALDEHYDE DEHYDROGENASE"/>
    <property type="match status" value="1"/>
</dbReference>
<keyword evidence="3" id="KW-0520">NAD</keyword>
<evidence type="ECO:0000313" key="5">
    <source>
        <dbReference type="EMBL" id="WIM99148.1"/>
    </source>
</evidence>
<dbReference type="EMBL" id="CP126980">
    <property type="protein sequence ID" value="WIM99148.1"/>
    <property type="molecule type" value="Genomic_DNA"/>
</dbReference>
<dbReference type="InterPro" id="IPR015590">
    <property type="entry name" value="Aldehyde_DH_dom"/>
</dbReference>
<evidence type="ECO:0000313" key="6">
    <source>
        <dbReference type="Proteomes" id="UP001240150"/>
    </source>
</evidence>
<keyword evidence="2 5" id="KW-0560">Oxidoreductase</keyword>
<dbReference type="InterPro" id="IPR010061">
    <property type="entry name" value="MeMal-semiAld_DH"/>
</dbReference>
<dbReference type="Pfam" id="PF00171">
    <property type="entry name" value="Aldedh"/>
    <property type="match status" value="1"/>
</dbReference>
<evidence type="ECO:0000259" key="4">
    <source>
        <dbReference type="Pfam" id="PF00171"/>
    </source>
</evidence>
<dbReference type="PROSITE" id="PS00070">
    <property type="entry name" value="ALDEHYDE_DEHYDR_CYS"/>
    <property type="match status" value="1"/>
</dbReference>
<dbReference type="RefSeq" id="WP_284920587.1">
    <property type="nucleotide sequence ID" value="NZ_CP126980.1"/>
</dbReference>
<keyword evidence="6" id="KW-1185">Reference proteome</keyword>
<proteinExistence type="predicted"/>
<organism evidence="5 6">
    <name type="scientific">Actinoplanes oblitus</name>
    <dbReference type="NCBI Taxonomy" id="3040509"/>
    <lineage>
        <taxon>Bacteria</taxon>
        <taxon>Bacillati</taxon>
        <taxon>Actinomycetota</taxon>
        <taxon>Actinomycetes</taxon>
        <taxon>Micromonosporales</taxon>
        <taxon>Micromonosporaceae</taxon>
        <taxon>Actinoplanes</taxon>
    </lineage>
</organism>
<gene>
    <name evidence="5" type="ORF">ACTOB_002790</name>
</gene>
<dbReference type="GO" id="GO:0016491">
    <property type="term" value="F:oxidoreductase activity"/>
    <property type="evidence" value="ECO:0007669"/>
    <property type="project" value="UniProtKB-KW"/>
</dbReference>
<dbReference type="Gene3D" id="3.40.309.10">
    <property type="entry name" value="Aldehyde Dehydrogenase, Chain A, domain 2"/>
    <property type="match status" value="1"/>
</dbReference>
<name>A0ABY8WRF2_9ACTN</name>
<dbReference type="CDD" id="cd07085">
    <property type="entry name" value="ALDH_F6_MMSDH"/>
    <property type="match status" value="1"/>
</dbReference>
<dbReference type="InterPro" id="IPR016162">
    <property type="entry name" value="Ald_DH_N"/>
</dbReference>
<dbReference type="InterPro" id="IPR016160">
    <property type="entry name" value="Ald_DH_CS_CYS"/>
</dbReference>
<evidence type="ECO:0000256" key="2">
    <source>
        <dbReference type="ARBA" id="ARBA00023002"/>
    </source>
</evidence>
<protein>
    <recommendedName>
        <fullName evidence="1">methylmalonate-semialdehyde dehydrogenase (CoA acylating)</fullName>
        <ecNumber evidence="1">1.2.1.27</ecNumber>
    </recommendedName>
</protein>
<evidence type="ECO:0000256" key="3">
    <source>
        <dbReference type="ARBA" id="ARBA00023027"/>
    </source>
</evidence>
<dbReference type="SUPFAM" id="SSF53720">
    <property type="entry name" value="ALDH-like"/>
    <property type="match status" value="1"/>
</dbReference>
<accession>A0ABY8WRF2</accession>
<dbReference type="InterPro" id="IPR016163">
    <property type="entry name" value="Ald_DH_C"/>
</dbReference>
<dbReference type="PANTHER" id="PTHR43866">
    <property type="entry name" value="MALONATE-SEMIALDEHYDE DEHYDROGENASE"/>
    <property type="match status" value="1"/>
</dbReference>
<feature type="domain" description="Aldehyde dehydrogenase" evidence="4">
    <location>
        <begin position="17"/>
        <end position="477"/>
    </location>
</feature>